<dbReference type="InterPro" id="IPR050249">
    <property type="entry name" value="Pseudomonas-type_ThrB"/>
</dbReference>
<dbReference type="GO" id="GO:0047992">
    <property type="term" value="F:hydroxylysine kinase activity"/>
    <property type="evidence" value="ECO:0007669"/>
    <property type="project" value="UniProtKB-EC"/>
</dbReference>
<evidence type="ECO:0000256" key="7">
    <source>
        <dbReference type="ARBA" id="ARBA00037368"/>
    </source>
</evidence>
<comment type="function">
    <text evidence="7">Catalyzes the GTP-dependent phosphorylation of 5-hydroxy-L-lysine.</text>
</comment>
<name>A0A835YTM8_9STRA</name>
<dbReference type="InterPro" id="IPR002575">
    <property type="entry name" value="Aminoglycoside_PTrfase"/>
</dbReference>
<dbReference type="SUPFAM" id="SSF56112">
    <property type="entry name" value="Protein kinase-like (PK-like)"/>
    <property type="match status" value="1"/>
</dbReference>
<gene>
    <name evidence="11" type="ORF">JKP88DRAFT_322404</name>
</gene>
<dbReference type="EC" id="2.7.1.81" evidence="8"/>
<organism evidence="11 12">
    <name type="scientific">Tribonema minus</name>
    <dbReference type="NCBI Taxonomy" id="303371"/>
    <lineage>
        <taxon>Eukaryota</taxon>
        <taxon>Sar</taxon>
        <taxon>Stramenopiles</taxon>
        <taxon>Ochrophyta</taxon>
        <taxon>PX clade</taxon>
        <taxon>Xanthophyceae</taxon>
        <taxon>Tribonematales</taxon>
        <taxon>Tribonemataceae</taxon>
        <taxon>Tribonema</taxon>
    </lineage>
</organism>
<keyword evidence="12" id="KW-1185">Reference proteome</keyword>
<sequence>MTDIGVDDETERKSLKPAVDPGEARRVLLELYGLEAKEVSPLDSYDDNNFKVVVGHTSEDATAMHTTVYTLKIHNGVESSNLAFIEAQNAMLAHLKAKCKQYTFPAPVASKAGNLIETAALAVKEGAVRPLAVRLLTWVEGTLLTHCSNTDPALLEKVGEMAAKVNTALADFDHPALRRHHAWDLANAAQLQRYLPYMDDADRRFLPAAATLRSACIHSDLNDANIVVSADGAAVVGAIDFGDAVRSWLVAEPAIAMAYAMLSPAARATGDALGAAAAALAPATRARCRCPAWAALALLWRGAAAVHTRALWEKASMGVPLRTACSAR</sequence>
<evidence type="ECO:0000256" key="6">
    <source>
        <dbReference type="ARBA" id="ARBA00036820"/>
    </source>
</evidence>
<dbReference type="AlphaFoldDB" id="A0A835YTM8"/>
<evidence type="ECO:0000256" key="2">
    <source>
        <dbReference type="ARBA" id="ARBA00006219"/>
    </source>
</evidence>
<evidence type="ECO:0000256" key="1">
    <source>
        <dbReference type="ARBA" id="ARBA00004496"/>
    </source>
</evidence>
<dbReference type="GO" id="GO:0005737">
    <property type="term" value="C:cytoplasm"/>
    <property type="evidence" value="ECO:0007669"/>
    <property type="project" value="UniProtKB-SubCell"/>
</dbReference>
<dbReference type="Gene3D" id="3.90.1200.10">
    <property type="match status" value="1"/>
</dbReference>
<feature type="domain" description="Aminoglycoside phosphotransferase" evidence="10">
    <location>
        <begin position="68"/>
        <end position="278"/>
    </location>
</feature>
<dbReference type="Pfam" id="PF01636">
    <property type="entry name" value="APH"/>
    <property type="match status" value="1"/>
</dbReference>
<evidence type="ECO:0000259" key="10">
    <source>
        <dbReference type="Pfam" id="PF01636"/>
    </source>
</evidence>
<accession>A0A835YTM8</accession>
<dbReference type="PANTHER" id="PTHR21064:SF1">
    <property type="entry name" value="HYDROXYLYSINE KINASE"/>
    <property type="match status" value="1"/>
</dbReference>
<comment type="caution">
    <text evidence="11">The sequence shown here is derived from an EMBL/GenBank/DDBJ whole genome shotgun (WGS) entry which is preliminary data.</text>
</comment>
<dbReference type="PANTHER" id="PTHR21064">
    <property type="entry name" value="AMINOGLYCOSIDE PHOSPHOTRANSFERASE DOMAIN-CONTAINING PROTEIN-RELATED"/>
    <property type="match status" value="1"/>
</dbReference>
<evidence type="ECO:0000256" key="9">
    <source>
        <dbReference type="ARBA" id="ARBA00040505"/>
    </source>
</evidence>
<comment type="catalytic activity">
    <reaction evidence="6">
        <text>(5R)-5-hydroxy-L-lysine + GTP = (5R)-5-phosphooxy-L-lysine + GDP + H(+)</text>
        <dbReference type="Rhea" id="RHEA:19049"/>
        <dbReference type="ChEBI" id="CHEBI:15378"/>
        <dbReference type="ChEBI" id="CHEBI:37565"/>
        <dbReference type="ChEBI" id="CHEBI:57882"/>
        <dbReference type="ChEBI" id="CHEBI:58189"/>
        <dbReference type="ChEBI" id="CHEBI:58357"/>
        <dbReference type="EC" id="2.7.1.81"/>
    </reaction>
</comment>
<keyword evidence="5 11" id="KW-0418">Kinase</keyword>
<dbReference type="OrthoDB" id="6288734at2759"/>
<evidence type="ECO:0000313" key="12">
    <source>
        <dbReference type="Proteomes" id="UP000664859"/>
    </source>
</evidence>
<evidence type="ECO:0000313" key="11">
    <source>
        <dbReference type="EMBL" id="KAG5181071.1"/>
    </source>
</evidence>
<dbReference type="InterPro" id="IPR011009">
    <property type="entry name" value="Kinase-like_dom_sf"/>
</dbReference>
<evidence type="ECO:0000256" key="8">
    <source>
        <dbReference type="ARBA" id="ARBA00038873"/>
    </source>
</evidence>
<keyword evidence="3" id="KW-0963">Cytoplasm</keyword>
<evidence type="ECO:0000256" key="5">
    <source>
        <dbReference type="ARBA" id="ARBA00022777"/>
    </source>
</evidence>
<keyword evidence="4" id="KW-0808">Transferase</keyword>
<evidence type="ECO:0000256" key="3">
    <source>
        <dbReference type="ARBA" id="ARBA00022490"/>
    </source>
</evidence>
<dbReference type="Proteomes" id="UP000664859">
    <property type="component" value="Unassembled WGS sequence"/>
</dbReference>
<reference evidence="11" key="1">
    <citation type="submission" date="2021-02" db="EMBL/GenBank/DDBJ databases">
        <title>First Annotated Genome of the Yellow-green Alga Tribonema minus.</title>
        <authorList>
            <person name="Mahan K.M."/>
        </authorList>
    </citation>
    <scope>NUCLEOTIDE SEQUENCE</scope>
    <source>
        <strain evidence="11">UTEX B ZZ1240</strain>
    </source>
</reference>
<comment type="similarity">
    <text evidence="2">Belongs to the aminoglycoside phosphotransferase family.</text>
</comment>
<evidence type="ECO:0000256" key="4">
    <source>
        <dbReference type="ARBA" id="ARBA00022679"/>
    </source>
</evidence>
<proteinExistence type="inferred from homology"/>
<dbReference type="EMBL" id="JAFCMP010000342">
    <property type="protein sequence ID" value="KAG5181071.1"/>
    <property type="molecule type" value="Genomic_DNA"/>
</dbReference>
<comment type="subcellular location">
    <subcellularLocation>
        <location evidence="1">Cytoplasm</location>
    </subcellularLocation>
</comment>
<protein>
    <recommendedName>
        <fullName evidence="9">Hydroxylysine kinase</fullName>
        <ecNumber evidence="8">2.7.1.81</ecNumber>
    </recommendedName>
</protein>